<evidence type="ECO:0000313" key="1">
    <source>
        <dbReference type="EMBL" id="GKU92436.1"/>
    </source>
</evidence>
<dbReference type="Proteomes" id="UP001054252">
    <property type="component" value="Unassembled WGS sequence"/>
</dbReference>
<reference evidence="1 2" key="1">
    <citation type="journal article" date="2021" name="Commun. Biol.">
        <title>The genome of Shorea leprosula (Dipterocarpaceae) highlights the ecological relevance of drought in aseasonal tropical rainforests.</title>
        <authorList>
            <person name="Ng K.K.S."/>
            <person name="Kobayashi M.J."/>
            <person name="Fawcett J.A."/>
            <person name="Hatakeyama M."/>
            <person name="Paape T."/>
            <person name="Ng C.H."/>
            <person name="Ang C.C."/>
            <person name="Tnah L.H."/>
            <person name="Lee C.T."/>
            <person name="Nishiyama T."/>
            <person name="Sese J."/>
            <person name="O'Brien M.J."/>
            <person name="Copetti D."/>
            <person name="Mohd Noor M.I."/>
            <person name="Ong R.C."/>
            <person name="Putra M."/>
            <person name="Sireger I.Z."/>
            <person name="Indrioko S."/>
            <person name="Kosugi Y."/>
            <person name="Izuno A."/>
            <person name="Isagi Y."/>
            <person name="Lee S.L."/>
            <person name="Shimizu K.K."/>
        </authorList>
    </citation>
    <scope>NUCLEOTIDE SEQUENCE [LARGE SCALE GENOMIC DNA]</scope>
    <source>
        <strain evidence="1">214</strain>
    </source>
</reference>
<accession>A0AAV5I472</accession>
<evidence type="ECO:0000313" key="2">
    <source>
        <dbReference type="Proteomes" id="UP001054252"/>
    </source>
</evidence>
<sequence length="44" mass="4853">MPVAVIVEPAVSCLRHLQVRPLKCFLRVEASSRGSSTRSTNRSI</sequence>
<name>A0AAV5I472_9ROSI</name>
<comment type="caution">
    <text evidence="1">The sequence shown here is derived from an EMBL/GenBank/DDBJ whole genome shotgun (WGS) entry which is preliminary data.</text>
</comment>
<keyword evidence="2" id="KW-1185">Reference proteome</keyword>
<gene>
    <name evidence="1" type="ORF">SLEP1_g6163</name>
</gene>
<dbReference type="AlphaFoldDB" id="A0AAV5I472"/>
<organism evidence="1 2">
    <name type="scientific">Rubroshorea leprosula</name>
    <dbReference type="NCBI Taxonomy" id="152421"/>
    <lineage>
        <taxon>Eukaryota</taxon>
        <taxon>Viridiplantae</taxon>
        <taxon>Streptophyta</taxon>
        <taxon>Embryophyta</taxon>
        <taxon>Tracheophyta</taxon>
        <taxon>Spermatophyta</taxon>
        <taxon>Magnoliopsida</taxon>
        <taxon>eudicotyledons</taxon>
        <taxon>Gunneridae</taxon>
        <taxon>Pentapetalae</taxon>
        <taxon>rosids</taxon>
        <taxon>malvids</taxon>
        <taxon>Malvales</taxon>
        <taxon>Dipterocarpaceae</taxon>
        <taxon>Rubroshorea</taxon>
    </lineage>
</organism>
<dbReference type="EMBL" id="BPVZ01000006">
    <property type="protein sequence ID" value="GKU92436.1"/>
    <property type="molecule type" value="Genomic_DNA"/>
</dbReference>
<protein>
    <submittedName>
        <fullName evidence="1">Uncharacterized protein</fullName>
    </submittedName>
</protein>
<proteinExistence type="predicted"/>